<reference evidence="1" key="2">
    <citation type="submission" date="2020-02" db="EMBL/GenBank/DDBJ databases">
        <authorList>
            <consortium name="NCBI Pathogen Detection Project"/>
        </authorList>
    </citation>
    <scope>NUCLEOTIDE SEQUENCE</scope>
    <source>
        <strain evidence="1">MA.CK_00/00002125</strain>
    </source>
</reference>
<reference evidence="1" key="1">
    <citation type="journal article" date="2018" name="Genome Biol.">
        <title>SKESA: strategic k-mer extension for scrupulous assemblies.</title>
        <authorList>
            <person name="Souvorov A."/>
            <person name="Agarwala R."/>
            <person name="Lipman D.J."/>
        </authorList>
    </citation>
    <scope>NUCLEOTIDE SEQUENCE</scope>
    <source>
        <strain evidence="1">MA.CK_00/00002125</strain>
    </source>
</reference>
<organism evidence="1">
    <name type="scientific">Salmonella enterica</name>
    <name type="common">Salmonella choleraesuis</name>
    <dbReference type="NCBI Taxonomy" id="28901"/>
    <lineage>
        <taxon>Bacteria</taxon>
        <taxon>Pseudomonadati</taxon>
        <taxon>Pseudomonadota</taxon>
        <taxon>Gammaproteobacteria</taxon>
        <taxon>Enterobacterales</taxon>
        <taxon>Enterobacteriaceae</taxon>
        <taxon>Salmonella</taxon>
    </lineage>
</organism>
<name>A0A756I910_SALER</name>
<proteinExistence type="predicted"/>
<dbReference type="AlphaFoldDB" id="A0A756I910"/>
<dbReference type="Pfam" id="PF13957">
    <property type="entry name" value="YafO_toxin"/>
    <property type="match status" value="1"/>
</dbReference>
<comment type="caution">
    <text evidence="1">The sequence shown here is derived from an EMBL/GenBank/DDBJ whole genome shotgun (WGS) entry which is preliminary data.</text>
</comment>
<dbReference type="InterPro" id="IPR020353">
    <property type="entry name" value="Toxin_YafO"/>
</dbReference>
<protein>
    <submittedName>
        <fullName evidence="1">Type II toxin-antitoxin system YafO family toxin</fullName>
    </submittedName>
</protein>
<dbReference type="EMBL" id="DAAWYJ010000032">
    <property type="protein sequence ID" value="HAG0017470.1"/>
    <property type="molecule type" value="Genomic_DNA"/>
</dbReference>
<gene>
    <name evidence="1" type="ORF">G8O67_004856</name>
</gene>
<evidence type="ECO:0000313" key="1">
    <source>
        <dbReference type="EMBL" id="HAG0017470.1"/>
    </source>
</evidence>
<sequence length="48" mass="5653">MQKWKNGGSLPGYFGSEGSWEENKRLCDSFVFKVHIKIQKERPWPPET</sequence>
<accession>A0A756I910</accession>
<feature type="non-terminal residue" evidence="1">
    <location>
        <position position="48"/>
    </location>
</feature>